<reference evidence="2" key="1">
    <citation type="submission" date="2014-09" db="EMBL/GenBank/DDBJ databases">
        <authorList>
            <person name="Magalhaes I.L.F."/>
            <person name="Oliveira U."/>
            <person name="Santos F.R."/>
            <person name="Vidigal T.H.D.A."/>
            <person name="Brescovit A.D."/>
            <person name="Santos A.J."/>
        </authorList>
    </citation>
    <scope>NUCLEOTIDE SEQUENCE</scope>
    <source>
        <tissue evidence="2">Shoot tissue taken approximately 20 cm above the soil surface</tissue>
    </source>
</reference>
<organism evidence="2">
    <name type="scientific">Arundo donax</name>
    <name type="common">Giant reed</name>
    <name type="synonym">Donax arundinaceus</name>
    <dbReference type="NCBI Taxonomy" id="35708"/>
    <lineage>
        <taxon>Eukaryota</taxon>
        <taxon>Viridiplantae</taxon>
        <taxon>Streptophyta</taxon>
        <taxon>Embryophyta</taxon>
        <taxon>Tracheophyta</taxon>
        <taxon>Spermatophyta</taxon>
        <taxon>Magnoliopsida</taxon>
        <taxon>Liliopsida</taxon>
        <taxon>Poales</taxon>
        <taxon>Poaceae</taxon>
        <taxon>PACMAD clade</taxon>
        <taxon>Arundinoideae</taxon>
        <taxon>Arundineae</taxon>
        <taxon>Arundo</taxon>
    </lineage>
</organism>
<feature type="region of interest" description="Disordered" evidence="1">
    <location>
        <begin position="1"/>
        <end position="51"/>
    </location>
</feature>
<evidence type="ECO:0000313" key="2">
    <source>
        <dbReference type="EMBL" id="JAE27071.1"/>
    </source>
</evidence>
<feature type="compositionally biased region" description="Basic and acidic residues" evidence="1">
    <location>
        <begin position="21"/>
        <end position="37"/>
    </location>
</feature>
<reference evidence="2" key="2">
    <citation type="journal article" date="2015" name="Data Brief">
        <title>Shoot transcriptome of the giant reed, Arundo donax.</title>
        <authorList>
            <person name="Barrero R.A."/>
            <person name="Guerrero F.D."/>
            <person name="Moolhuijzen P."/>
            <person name="Goolsby J.A."/>
            <person name="Tidwell J."/>
            <person name="Bellgard S.E."/>
            <person name="Bellgard M.I."/>
        </authorList>
    </citation>
    <scope>NUCLEOTIDE SEQUENCE</scope>
    <source>
        <tissue evidence="2">Shoot tissue taken approximately 20 cm above the soil surface</tissue>
    </source>
</reference>
<accession>A0A0A9GWY2</accession>
<dbReference type="AlphaFoldDB" id="A0A0A9GWY2"/>
<dbReference type="EMBL" id="GBRH01170825">
    <property type="protein sequence ID" value="JAE27071.1"/>
    <property type="molecule type" value="Transcribed_RNA"/>
</dbReference>
<name>A0A0A9GWY2_ARUDO</name>
<sequence>MFSPSANWPSGNECRSAQSPRRCDAHHRAYDSSRGDHASGSSHRASRTRLW</sequence>
<feature type="compositionally biased region" description="Polar residues" evidence="1">
    <location>
        <begin position="1"/>
        <end position="19"/>
    </location>
</feature>
<protein>
    <submittedName>
        <fullName evidence="2">Uncharacterized protein</fullName>
    </submittedName>
</protein>
<proteinExistence type="predicted"/>
<evidence type="ECO:0000256" key="1">
    <source>
        <dbReference type="SAM" id="MobiDB-lite"/>
    </source>
</evidence>